<feature type="compositionally biased region" description="Polar residues" evidence="7">
    <location>
        <begin position="369"/>
        <end position="379"/>
    </location>
</feature>
<dbReference type="Proteomes" id="UP000602745">
    <property type="component" value="Unassembled WGS sequence"/>
</dbReference>
<keyword evidence="10" id="KW-1185">Reference proteome</keyword>
<comment type="function">
    <text evidence="6">HflC and HflK could encode or regulate a protease.</text>
</comment>
<feature type="transmembrane region" description="Helical" evidence="6">
    <location>
        <begin position="50"/>
        <end position="74"/>
    </location>
</feature>
<dbReference type="PANTHER" id="PTHR43327">
    <property type="entry name" value="STOMATIN-LIKE PROTEIN 2, MITOCHONDRIAL"/>
    <property type="match status" value="1"/>
</dbReference>
<evidence type="ECO:0000256" key="4">
    <source>
        <dbReference type="ARBA" id="ARBA00022989"/>
    </source>
</evidence>
<dbReference type="InterPro" id="IPR010201">
    <property type="entry name" value="HflK"/>
</dbReference>
<keyword evidence="9" id="KW-0645">Protease</keyword>
<reference evidence="9" key="2">
    <citation type="submission" date="2020-09" db="EMBL/GenBank/DDBJ databases">
        <authorList>
            <person name="Sun Q."/>
            <person name="Sedlacek I."/>
        </authorList>
    </citation>
    <scope>NUCLEOTIDE SEQUENCE</scope>
    <source>
        <strain evidence="9">CCM 7684</strain>
    </source>
</reference>
<feature type="region of interest" description="Disordered" evidence="7">
    <location>
        <begin position="356"/>
        <end position="379"/>
    </location>
</feature>
<comment type="caution">
    <text evidence="9">The sequence shown here is derived from an EMBL/GenBank/DDBJ whole genome shotgun (WGS) entry which is preliminary data.</text>
</comment>
<keyword evidence="4 6" id="KW-1133">Transmembrane helix</keyword>
<dbReference type="SUPFAM" id="SSF117892">
    <property type="entry name" value="Band 7/SPFH domain"/>
    <property type="match status" value="1"/>
</dbReference>
<dbReference type="PANTHER" id="PTHR43327:SF2">
    <property type="entry name" value="MODULATOR OF FTSH PROTEASE HFLK"/>
    <property type="match status" value="1"/>
</dbReference>
<dbReference type="InterPro" id="IPR036013">
    <property type="entry name" value="Band_7/SPFH_dom_sf"/>
</dbReference>
<dbReference type="AlphaFoldDB" id="A0A8J2YHB2"/>
<reference evidence="9" key="1">
    <citation type="journal article" date="2014" name="Int. J. Syst. Evol. Microbiol.">
        <title>Complete genome sequence of Corynebacterium casei LMG S-19264T (=DSM 44701T), isolated from a smear-ripened cheese.</title>
        <authorList>
            <consortium name="US DOE Joint Genome Institute (JGI-PGF)"/>
            <person name="Walter F."/>
            <person name="Albersmeier A."/>
            <person name="Kalinowski J."/>
            <person name="Ruckert C."/>
        </authorList>
    </citation>
    <scope>NUCLEOTIDE SEQUENCE</scope>
    <source>
        <strain evidence="9">CCM 7684</strain>
    </source>
</reference>
<organism evidence="9 10">
    <name type="scientific">Agaricicola taiwanensis</name>
    <dbReference type="NCBI Taxonomy" id="591372"/>
    <lineage>
        <taxon>Bacteria</taxon>
        <taxon>Pseudomonadati</taxon>
        <taxon>Pseudomonadota</taxon>
        <taxon>Alphaproteobacteria</taxon>
        <taxon>Rhodobacterales</taxon>
        <taxon>Paracoccaceae</taxon>
        <taxon>Agaricicola</taxon>
    </lineage>
</organism>
<dbReference type="Pfam" id="PF01145">
    <property type="entry name" value="Band_7"/>
    <property type="match status" value="1"/>
</dbReference>
<dbReference type="GO" id="GO:0016020">
    <property type="term" value="C:membrane"/>
    <property type="evidence" value="ECO:0007669"/>
    <property type="project" value="UniProtKB-SubCell"/>
</dbReference>
<keyword evidence="3 6" id="KW-0812">Transmembrane</keyword>
<comment type="subcellular location">
    <subcellularLocation>
        <location evidence="1">Membrane</location>
        <topology evidence="1">Single-pass membrane protein</topology>
    </subcellularLocation>
</comment>
<protein>
    <recommendedName>
        <fullName evidence="6">Protein HflK</fullName>
    </recommendedName>
</protein>
<keyword evidence="5 6" id="KW-0472">Membrane</keyword>
<name>A0A8J2YHB2_9RHOB</name>
<feature type="region of interest" description="Disordered" evidence="7">
    <location>
        <begin position="1"/>
        <end position="37"/>
    </location>
</feature>
<comment type="subunit">
    <text evidence="6">HflC and HflK may interact to form a multimeric complex.</text>
</comment>
<dbReference type="GO" id="GO:0008233">
    <property type="term" value="F:peptidase activity"/>
    <property type="evidence" value="ECO:0007669"/>
    <property type="project" value="UniProtKB-KW"/>
</dbReference>
<evidence type="ECO:0000313" key="10">
    <source>
        <dbReference type="Proteomes" id="UP000602745"/>
    </source>
</evidence>
<proteinExistence type="inferred from homology"/>
<comment type="similarity">
    <text evidence="2 6">Belongs to the band 7/mec-2 family. HflK subfamily.</text>
</comment>
<evidence type="ECO:0000313" key="9">
    <source>
        <dbReference type="EMBL" id="GGE42575.1"/>
    </source>
</evidence>
<dbReference type="GO" id="GO:0006508">
    <property type="term" value="P:proteolysis"/>
    <property type="evidence" value="ECO:0007669"/>
    <property type="project" value="UniProtKB-KW"/>
</dbReference>
<dbReference type="Gene3D" id="3.30.479.30">
    <property type="entry name" value="Band 7 domain"/>
    <property type="match status" value="1"/>
</dbReference>
<keyword evidence="9" id="KW-0378">Hydrolase</keyword>
<evidence type="ECO:0000256" key="3">
    <source>
        <dbReference type="ARBA" id="ARBA00022692"/>
    </source>
</evidence>
<feature type="compositionally biased region" description="Gly residues" evidence="7">
    <location>
        <begin position="20"/>
        <end position="32"/>
    </location>
</feature>
<sequence length="379" mass="41188">MPWSNQSGGGGPWKQNPGPWGSGGGRPGGPGNGSDLEELLRRGQDKLRNVIPGGGGGGGLFLLLIPVVLVLWGLSGLYTVQPSEQGVVLRFGKFHRTTPPGLNYHLPYPIETVLTPNVTENRRIDVGVRITDTNTNRTVGLRPVQEESLMLTGDENIVDVSFSVFWVVGDAADYLFNVQNVEGTINAVAESAMREVIGRSELQPILTGARQTTEVQVHELMQTALDAYGAGVRITQVQLQKVDPPQTVIGAFRDVQAARADQERLQNEAQAYANRVVPEARGEAARITQAAEGYRESVVNQARGQSDRFTQIYAEYAEAPELTRQRMFLETMEKLYGSMDKVIIDPSATGTSGVVPYLPLDQLPRGPQRTPTAQTGATR</sequence>
<dbReference type="RefSeq" id="WP_188409566.1">
    <property type="nucleotide sequence ID" value="NZ_BMCP01000002.1"/>
</dbReference>
<evidence type="ECO:0000256" key="7">
    <source>
        <dbReference type="SAM" id="MobiDB-lite"/>
    </source>
</evidence>
<dbReference type="CDD" id="cd03404">
    <property type="entry name" value="SPFH_HflK"/>
    <property type="match status" value="1"/>
</dbReference>
<dbReference type="NCBIfam" id="TIGR01933">
    <property type="entry name" value="hflK"/>
    <property type="match status" value="1"/>
</dbReference>
<dbReference type="SMART" id="SM00244">
    <property type="entry name" value="PHB"/>
    <property type="match status" value="1"/>
</dbReference>
<evidence type="ECO:0000256" key="2">
    <source>
        <dbReference type="ARBA" id="ARBA00006971"/>
    </source>
</evidence>
<evidence type="ECO:0000256" key="1">
    <source>
        <dbReference type="ARBA" id="ARBA00004167"/>
    </source>
</evidence>
<evidence type="ECO:0000259" key="8">
    <source>
        <dbReference type="SMART" id="SM00244"/>
    </source>
</evidence>
<dbReference type="EMBL" id="BMCP01000002">
    <property type="protein sequence ID" value="GGE42575.1"/>
    <property type="molecule type" value="Genomic_DNA"/>
</dbReference>
<evidence type="ECO:0000256" key="5">
    <source>
        <dbReference type="ARBA" id="ARBA00023136"/>
    </source>
</evidence>
<dbReference type="InterPro" id="IPR001107">
    <property type="entry name" value="Band_7"/>
</dbReference>
<dbReference type="InterPro" id="IPR050710">
    <property type="entry name" value="Band7/mec-2_domain"/>
</dbReference>
<feature type="domain" description="Band 7" evidence="8">
    <location>
        <begin position="75"/>
        <end position="256"/>
    </location>
</feature>
<evidence type="ECO:0000256" key="6">
    <source>
        <dbReference type="RuleBase" id="RU364113"/>
    </source>
</evidence>
<gene>
    <name evidence="9" type="ORF">GCM10007276_19840</name>
</gene>
<accession>A0A8J2YHB2</accession>